<dbReference type="SUPFAM" id="SSF159594">
    <property type="entry name" value="XCC0632-like"/>
    <property type="match status" value="1"/>
</dbReference>
<comment type="caution">
    <text evidence="3">The sequence shown here is derived from an EMBL/GenBank/DDBJ whole genome shotgun (WGS) entry which is preliminary data.</text>
</comment>
<accession>A0ABU9BAV3</accession>
<feature type="domain" description="ABC-type transport auxiliary lipoprotein component" evidence="2">
    <location>
        <begin position="97"/>
        <end position="233"/>
    </location>
</feature>
<proteinExistence type="predicted"/>
<dbReference type="Proteomes" id="UP001368500">
    <property type="component" value="Unassembled WGS sequence"/>
</dbReference>
<protein>
    <submittedName>
        <fullName evidence="3">ABC-type transport auxiliary lipoprotein family protein</fullName>
    </submittedName>
</protein>
<reference evidence="3 4" key="1">
    <citation type="submission" date="2024-04" db="EMBL/GenBank/DDBJ databases">
        <title>Novel species of the genus Ideonella isolated from streams.</title>
        <authorList>
            <person name="Lu H."/>
        </authorList>
    </citation>
    <scope>NUCLEOTIDE SEQUENCE [LARGE SCALE GENOMIC DNA]</scope>
    <source>
        <strain evidence="3 4">BYS139W</strain>
    </source>
</reference>
<dbReference type="EMBL" id="JBBUTF010000009">
    <property type="protein sequence ID" value="MEK8026703.1"/>
    <property type="molecule type" value="Genomic_DNA"/>
</dbReference>
<feature type="region of interest" description="Disordered" evidence="1">
    <location>
        <begin position="1"/>
        <end position="21"/>
    </location>
</feature>
<dbReference type="Gene3D" id="3.40.50.10610">
    <property type="entry name" value="ABC-type transport auxiliary lipoprotein component"/>
    <property type="match status" value="1"/>
</dbReference>
<dbReference type="Pfam" id="PF03886">
    <property type="entry name" value="ABC_trans_aux"/>
    <property type="match status" value="1"/>
</dbReference>
<evidence type="ECO:0000259" key="2">
    <source>
        <dbReference type="Pfam" id="PF03886"/>
    </source>
</evidence>
<organism evidence="3 4">
    <name type="scientific">Pseudaquabacterium rugosum</name>
    <dbReference type="NCBI Taxonomy" id="2984194"/>
    <lineage>
        <taxon>Bacteria</taxon>
        <taxon>Pseudomonadati</taxon>
        <taxon>Pseudomonadota</taxon>
        <taxon>Betaproteobacteria</taxon>
        <taxon>Burkholderiales</taxon>
        <taxon>Sphaerotilaceae</taxon>
        <taxon>Pseudaquabacterium</taxon>
    </lineage>
</organism>
<gene>
    <name evidence="3" type="ORF">AACH11_12095</name>
</gene>
<evidence type="ECO:0000313" key="3">
    <source>
        <dbReference type="EMBL" id="MEK8026703.1"/>
    </source>
</evidence>
<dbReference type="RefSeq" id="WP_341374485.1">
    <property type="nucleotide sequence ID" value="NZ_JBBUTF010000009.1"/>
</dbReference>
<sequence length="248" mass="27056">MIRTDRPSAATRPACPGTQHARHIRRARTHAWQAATVTATVTGTLWLAGCSTAGPAHDRHDARLYRLPPQAVQPLPSLPQAEDDPLARPAWRLQRPLGWPAHLDDERLLLPRPQGQWPVPQNDRWAEPLRAAVERLLLADLQDLRGPGRVDSAALPVAGSGRRLPLQIQVLEMDTAPDRRSLRLSARWRLGPSNEGTIIECSRALQVPVSAPTPEAVVLAHRAAIDRLAWAVAATRARGCPDLGTAGV</sequence>
<keyword evidence="4" id="KW-1185">Reference proteome</keyword>
<evidence type="ECO:0000256" key="1">
    <source>
        <dbReference type="SAM" id="MobiDB-lite"/>
    </source>
</evidence>
<evidence type="ECO:0000313" key="4">
    <source>
        <dbReference type="Proteomes" id="UP001368500"/>
    </source>
</evidence>
<dbReference type="InterPro" id="IPR005586">
    <property type="entry name" value="ABC_trans_aux"/>
</dbReference>
<name>A0ABU9BAV3_9BURK</name>
<keyword evidence="3" id="KW-0449">Lipoprotein</keyword>